<reference evidence="9" key="1">
    <citation type="submission" date="2025-08" db="UniProtKB">
        <authorList>
            <consortium name="RefSeq"/>
        </authorList>
    </citation>
    <scope>IDENTIFICATION</scope>
    <source>
        <tissue evidence="9">Muscle</tissue>
    </source>
</reference>
<dbReference type="InParanoid" id="A0A6J2HPF0"/>
<dbReference type="RefSeq" id="XP_027589645.2">
    <property type="nucleotide sequence ID" value="XM_027733844.2"/>
</dbReference>
<feature type="compositionally biased region" description="Basic and acidic residues" evidence="6">
    <location>
        <begin position="136"/>
        <end position="150"/>
    </location>
</feature>
<comment type="subcellular location">
    <subcellularLocation>
        <location evidence="1">Membrane</location>
        <topology evidence="1">Lipid-anchor</topology>
    </subcellularLocation>
</comment>
<organism evidence="8 9">
    <name type="scientific">Pipra filicauda</name>
    <name type="common">Wire-tailed manakin</name>
    <dbReference type="NCBI Taxonomy" id="649802"/>
    <lineage>
        <taxon>Eukaryota</taxon>
        <taxon>Metazoa</taxon>
        <taxon>Chordata</taxon>
        <taxon>Craniata</taxon>
        <taxon>Vertebrata</taxon>
        <taxon>Euteleostomi</taxon>
        <taxon>Archelosauria</taxon>
        <taxon>Archosauria</taxon>
        <taxon>Dinosauria</taxon>
        <taxon>Saurischia</taxon>
        <taxon>Theropoda</taxon>
        <taxon>Coelurosauria</taxon>
        <taxon>Aves</taxon>
        <taxon>Neognathae</taxon>
        <taxon>Neoaves</taxon>
        <taxon>Telluraves</taxon>
        <taxon>Australaves</taxon>
        <taxon>Passeriformes</taxon>
        <taxon>Pipridae</taxon>
        <taxon>Pipra</taxon>
    </lineage>
</organism>
<feature type="region of interest" description="Disordered" evidence="6">
    <location>
        <begin position="1883"/>
        <end position="1997"/>
    </location>
</feature>
<feature type="compositionally biased region" description="Basic and acidic residues" evidence="6">
    <location>
        <begin position="567"/>
        <end position="586"/>
    </location>
</feature>
<feature type="region of interest" description="Disordered" evidence="6">
    <location>
        <begin position="1597"/>
        <end position="1630"/>
    </location>
</feature>
<feature type="compositionally biased region" description="Polar residues" evidence="6">
    <location>
        <begin position="556"/>
        <end position="566"/>
    </location>
</feature>
<dbReference type="PANTHER" id="PTHR23209:SF4">
    <property type="entry name" value="A-KINASE ANCHOR PROTEIN 12"/>
    <property type="match status" value="1"/>
</dbReference>
<dbReference type="GO" id="GO:0007165">
    <property type="term" value="P:signal transduction"/>
    <property type="evidence" value="ECO:0007669"/>
    <property type="project" value="TreeGrafter"/>
</dbReference>
<gene>
    <name evidence="9" type="primary">AKAP12</name>
</gene>
<feature type="region of interest" description="Disordered" evidence="6">
    <location>
        <begin position="1233"/>
        <end position="1273"/>
    </location>
</feature>
<feature type="region of interest" description="Disordered" evidence="6">
    <location>
        <begin position="1333"/>
        <end position="1367"/>
    </location>
</feature>
<dbReference type="GeneID" id="113994607"/>
<feature type="compositionally biased region" description="Basic and acidic residues" evidence="6">
    <location>
        <begin position="1920"/>
        <end position="1946"/>
    </location>
</feature>
<feature type="region of interest" description="Disordered" evidence="6">
    <location>
        <begin position="1453"/>
        <end position="1515"/>
    </location>
</feature>
<evidence type="ECO:0000256" key="1">
    <source>
        <dbReference type="ARBA" id="ARBA00004635"/>
    </source>
</evidence>
<feature type="compositionally biased region" description="Basic and acidic residues" evidence="6">
    <location>
        <begin position="777"/>
        <end position="800"/>
    </location>
</feature>
<evidence type="ECO:0000259" key="7">
    <source>
        <dbReference type="PROSITE" id="PS51893"/>
    </source>
</evidence>
<evidence type="ECO:0000256" key="4">
    <source>
        <dbReference type="ARBA" id="ARBA00023136"/>
    </source>
</evidence>
<evidence type="ECO:0000256" key="2">
    <source>
        <dbReference type="ARBA" id="ARBA00022553"/>
    </source>
</evidence>
<feature type="compositionally biased region" description="Low complexity" evidence="6">
    <location>
        <begin position="638"/>
        <end position="649"/>
    </location>
</feature>
<feature type="compositionally biased region" description="Polar residues" evidence="6">
    <location>
        <begin position="441"/>
        <end position="459"/>
    </location>
</feature>
<feature type="compositionally biased region" description="Basic and acidic residues" evidence="6">
    <location>
        <begin position="909"/>
        <end position="920"/>
    </location>
</feature>
<feature type="compositionally biased region" description="Basic and acidic residues" evidence="6">
    <location>
        <begin position="320"/>
        <end position="337"/>
    </location>
</feature>
<dbReference type="CTD" id="9590"/>
<feature type="compositionally biased region" description="Polar residues" evidence="6">
    <location>
        <begin position="1737"/>
        <end position="1750"/>
    </location>
</feature>
<feature type="domain" description="A kinase-anchoring proteins AKAP-5 and AKAP-12 calmodulin (CaM)-binding" evidence="7">
    <location>
        <begin position="918"/>
        <end position="938"/>
    </location>
</feature>
<feature type="compositionally biased region" description="Basic and acidic residues" evidence="6">
    <location>
        <begin position="1598"/>
        <end position="1627"/>
    </location>
</feature>
<proteinExistence type="predicted"/>
<dbReference type="InterPro" id="IPR001573">
    <property type="entry name" value="AKAP_WSK"/>
</dbReference>
<dbReference type="GO" id="GO:0051018">
    <property type="term" value="F:protein kinase A binding"/>
    <property type="evidence" value="ECO:0007669"/>
    <property type="project" value="InterPro"/>
</dbReference>
<feature type="compositionally biased region" description="Basic and acidic residues" evidence="6">
    <location>
        <begin position="827"/>
        <end position="836"/>
    </location>
</feature>
<feature type="compositionally biased region" description="Basic and acidic residues" evidence="6">
    <location>
        <begin position="344"/>
        <end position="360"/>
    </location>
</feature>
<feature type="compositionally biased region" description="Basic and acidic residues" evidence="6">
    <location>
        <begin position="1250"/>
        <end position="1265"/>
    </location>
</feature>
<feature type="compositionally biased region" description="Basic and acidic residues" evidence="6">
    <location>
        <begin position="394"/>
        <end position="437"/>
    </location>
</feature>
<feature type="compositionally biased region" description="Basic and acidic residues" evidence="6">
    <location>
        <begin position="1953"/>
        <end position="1970"/>
    </location>
</feature>
<feature type="region of interest" description="Disordered" evidence="6">
    <location>
        <begin position="982"/>
        <end position="1002"/>
    </location>
</feature>
<dbReference type="GO" id="GO:0010739">
    <property type="term" value="P:positive regulation of protein kinase A signaling"/>
    <property type="evidence" value="ECO:0007669"/>
    <property type="project" value="InterPro"/>
</dbReference>
<feature type="region of interest" description="Disordered" evidence="6">
    <location>
        <begin position="205"/>
        <end position="964"/>
    </location>
</feature>
<feature type="compositionally biased region" description="Basic and acidic residues" evidence="6">
    <location>
        <begin position="747"/>
        <end position="761"/>
    </location>
</feature>
<dbReference type="InterPro" id="IPR028540">
    <property type="entry name" value="AKAP12"/>
</dbReference>
<feature type="region of interest" description="Disordered" evidence="6">
    <location>
        <begin position="1737"/>
        <end position="1760"/>
    </location>
</feature>
<feature type="compositionally biased region" description="Basic and acidic residues" evidence="6">
    <location>
        <begin position="465"/>
        <end position="489"/>
    </location>
</feature>
<dbReference type="GO" id="GO:0005516">
    <property type="term" value="F:calmodulin binding"/>
    <property type="evidence" value="ECO:0007669"/>
    <property type="project" value="UniProtKB-KW"/>
</dbReference>
<evidence type="ECO:0000256" key="3">
    <source>
        <dbReference type="ARBA" id="ARBA00022860"/>
    </source>
</evidence>
<keyword evidence="5" id="KW-0449">Lipoprotein</keyword>
<feature type="compositionally biased region" description="Basic and acidic residues" evidence="6">
    <location>
        <begin position="1495"/>
        <end position="1515"/>
    </location>
</feature>
<dbReference type="Proteomes" id="UP000504627">
    <property type="component" value="Unplaced"/>
</dbReference>
<feature type="compositionally biased region" description="Basic and acidic residues" evidence="6">
    <location>
        <begin position="236"/>
        <end position="253"/>
    </location>
</feature>
<keyword evidence="2" id="KW-0597">Phosphoprotein</keyword>
<feature type="region of interest" description="Disordered" evidence="6">
    <location>
        <begin position="1"/>
        <end position="170"/>
    </location>
</feature>
<name>A0A6J2HPF0_9PASS</name>
<feature type="compositionally biased region" description="Polar residues" evidence="6">
    <location>
        <begin position="260"/>
        <end position="271"/>
    </location>
</feature>
<evidence type="ECO:0000313" key="8">
    <source>
        <dbReference type="Proteomes" id="UP000504627"/>
    </source>
</evidence>
<evidence type="ECO:0000256" key="5">
    <source>
        <dbReference type="ARBA" id="ARBA00023288"/>
    </source>
</evidence>
<feature type="domain" description="A kinase-anchoring proteins AKAP-5 and AKAP-12 calmodulin (CaM)-binding" evidence="7">
    <location>
        <begin position="873"/>
        <end position="893"/>
    </location>
</feature>
<sequence>MGAGSSAEPPATQDGAGAGAAAELPRTPPEPLPAEDAVVPQPPAEPAKVLNASLPVPDVSEDNLKHDGSAQEPQQLGAVTASKELDGQQPEVASPLQEPPREQAEPTGTNVGQTEHSNVTLKEDTEPMETNPSHSSTKDSVDAEKEDAHSIKQLPALEEDTEEHVSEPQSYDLGFKKVFKFVGFRFTVKKEKTGKSEPVQLLTVKKETQVPEGDDDQKGVNSEETAVPEDALSAEDTTKDALKNEKTEDESPKIPEANEICSQSATLTADTASPLRKLFTQGWTGFRKKKSFRKPKEDEQQSPVKEEEQEKEGTTLTTETIEKEEKSEFEKQDEERNVTAVTIEAHEKEKTEGEKQDSEKTVAAIGVEESGEEELVKYDEQGQKKNLAAAAVKESAEEKKDGDDQEGKLVEVSEDLDKKEEKTEEGGKEGEVTEKTLKTKSVVSLVTDSVNGELKTSSEVLPVGEKLESMEKCETDDRTEISSEEKFETIEISSEQLKKSEERERDKPAPLGKETLDEKIEEAELKMSPKAEDITQGEALDRTTEKKESKEHVSSAPGSKSFSTSEHSVDTKDGQRSVKPIEEGLQEKTGIVMTDTDKPDEITINSEDAAGKRPLEGITNEAEVLSSQEKTKLQGSPLKKLFTGTGLKKLSGKKQKGKREESKLGEQGEPVQHLSDSPDSPDEQKGESSASSPEEMNEIPSLEKSTDGMQVTENEDATVPDVERKRESVTPWASFKKMVTPKKRVRRPSESDKEEEIDKTKSVSVSATENLVDENQGEIKENGIDQKPEKTTEEPKRKVDTSVSWEAFICVGSSKKRARKSSSSDEESQKVEESGQSKETATDAILTSSQESDQGQGNSSPEQAGSPSESEGISTWESFKRLVTPRRRSKTRMEDRTEDSVVGSSLDHSTSDGEPGKDESWVPFRKLMPGRRKKKSDGKPEPTHLKQAREDMTETAEEDSDIPAVVPLSEYEAAEQEKIEAQQAKVAEAMKERTSEEEGAEKLEETLRIEQGYEGLVHAVAVTVVEGERAVTSIEERSPSWISAALTECIEQAREEEEKEALKTAELDVIVEDAVVAAKAVPEMRKDVGDDTTASELELTSEAVTALETAEASCAEETMEVSLAEETTEMVSAVSQLLETPDTTEEATPVQEVEATEQNLKELDKQTQKVLHEVAERVKSADVTQLVSARTMTETIITTVQGLESEVKDDAKDGNVVGQETVLLEQCLEKGEHENFQPQQSAGSIQGQNRVEESVLHEGSEKSEIGAEVEESTGKYENVDILRDESQCQECEEAVVEGHEEVHEVQRTVEEPSSQDREFHSIKAVTPKEELFAKQEPSEQEKLPVTELTVDETRDEYAPEVQTAVLDKTGDETSSLGLEAEEPVQLEGEGKTLTVVPVKPEKQDEIPDLEEQVCTKGVSRAPTLREEEEDDAVLIGVKSTEVTVPEVPLQNKVIPSDFPSKTLGSESAVGAEQSVSNGTDRDIAAKDSVPILEPQCREKTTETSSQRDETKGDKIEDAILKSEKCLESPTTVAEAPTPIEADTVSNLALTCPDIVENGSAVITDVSPKKCETPSSLAEEETLGKKQELVETLNCQGFQKEDNKNEQLTEKAKEVSEHGKQEAVRDDECSTSVQQEVLTVQEGGSDSAFPQAKSLETLKTPVPAAAAAVGQHVVAETVTPADMTARTVQPLATTPEQMASEEVPVTTVDYSGCGTAGLDSAEAPEPRVTCASVNGISEEQERPQSTGQPKQNGIPFSHNLPHSHPGFEKHVVQSVIIESQSTKIVLSAIESAVHKLAETEESAAFESEQSIKSIGKSPSDTNRHELLGSMQVDQKLPVKEEEIRSKEQELQQPGIVKSATLTEPAEIHATVEKTKDMLLTSEMLKDGQSQNSLTVLTSPEDIPRGSAILQKSTLEESTSEDSTKDPLDIHPPKLREKEVGHIMEISDQHTGQQTRRESEEQQYHLSVEDGKTQMWEDDSCQEGTSCDRQSQNSVAVTP</sequence>
<keyword evidence="3" id="KW-0112">Calmodulin-binding</keyword>
<feature type="compositionally biased region" description="Basic and acidic residues" evidence="6">
    <location>
        <begin position="988"/>
        <end position="1002"/>
    </location>
</feature>
<feature type="compositionally biased region" description="Basic and acidic residues" evidence="6">
    <location>
        <begin position="496"/>
        <end position="553"/>
    </location>
</feature>
<feature type="compositionally biased region" description="Basic and acidic residues" evidence="6">
    <location>
        <begin position="294"/>
        <end position="313"/>
    </location>
</feature>
<evidence type="ECO:0000313" key="9">
    <source>
        <dbReference type="RefSeq" id="XP_027589645.2"/>
    </source>
</evidence>
<evidence type="ECO:0000256" key="6">
    <source>
        <dbReference type="SAM" id="MobiDB-lite"/>
    </source>
</evidence>
<feature type="compositionally biased region" description="Basic and acidic residues" evidence="6">
    <location>
        <begin position="1333"/>
        <end position="1344"/>
    </location>
</feature>
<accession>A0A6J2HPF0</accession>
<feature type="compositionally biased region" description="Polar residues" evidence="6">
    <location>
        <begin position="106"/>
        <end position="120"/>
    </location>
</feature>
<feature type="domain" description="A kinase-anchoring proteins AKAP-5 and AKAP-12 calmodulin (CaM)-binding" evidence="7">
    <location>
        <begin position="729"/>
        <end position="749"/>
    </location>
</feature>
<keyword evidence="8" id="KW-1185">Reference proteome</keyword>
<feature type="compositionally biased region" description="Polar residues" evidence="6">
    <location>
        <begin position="1980"/>
        <end position="1997"/>
    </location>
</feature>
<feature type="compositionally biased region" description="Polar residues" evidence="6">
    <location>
        <begin position="845"/>
        <end position="877"/>
    </location>
</feature>
<feature type="compositionally biased region" description="Polar residues" evidence="6">
    <location>
        <begin position="1236"/>
        <end position="1249"/>
    </location>
</feature>
<protein>
    <submittedName>
        <fullName evidence="9">A-kinase anchor protein 12 isoform X1</fullName>
    </submittedName>
</protein>
<feature type="compositionally biased region" description="Polar residues" evidence="6">
    <location>
        <begin position="1886"/>
        <end position="1896"/>
    </location>
</feature>
<feature type="compositionally biased region" description="Basic and acidic residues" evidence="6">
    <location>
        <begin position="374"/>
        <end position="383"/>
    </location>
</feature>
<dbReference type="GO" id="GO:0016020">
    <property type="term" value="C:membrane"/>
    <property type="evidence" value="ECO:0007669"/>
    <property type="project" value="UniProtKB-SubCell"/>
</dbReference>
<feature type="compositionally biased region" description="Basic and acidic residues" evidence="6">
    <location>
        <begin position="937"/>
        <end position="952"/>
    </location>
</feature>
<keyword evidence="4" id="KW-0472">Membrane</keyword>
<dbReference type="GO" id="GO:0090036">
    <property type="term" value="P:regulation of protein kinase C signaling"/>
    <property type="evidence" value="ECO:0007669"/>
    <property type="project" value="InterPro"/>
</dbReference>
<dbReference type="Pfam" id="PF03832">
    <property type="entry name" value="WSK"/>
    <property type="match status" value="2"/>
</dbReference>
<dbReference type="PANTHER" id="PTHR23209">
    <property type="entry name" value="A-KINASE ANCHOR PROTEIN 12"/>
    <property type="match status" value="1"/>
</dbReference>
<dbReference type="GO" id="GO:0005737">
    <property type="term" value="C:cytoplasm"/>
    <property type="evidence" value="ECO:0007669"/>
    <property type="project" value="TreeGrafter"/>
</dbReference>
<dbReference type="PROSITE" id="PS51893">
    <property type="entry name" value="AKAP_CAM_BD"/>
    <property type="match status" value="3"/>
</dbReference>